<protein>
    <submittedName>
        <fullName evidence="1">Uncharacterized protein</fullName>
    </submittedName>
</protein>
<gene>
    <name evidence="1" type="ORF">S03H2_44153</name>
</gene>
<dbReference type="AlphaFoldDB" id="X1JZT3"/>
<feature type="non-terminal residue" evidence="1">
    <location>
        <position position="1"/>
    </location>
</feature>
<reference evidence="1" key="1">
    <citation type="journal article" date="2014" name="Front. Microbiol.">
        <title>High frequency of phylogenetically diverse reductive dehalogenase-homologous genes in deep subseafloor sedimentary metagenomes.</title>
        <authorList>
            <person name="Kawai M."/>
            <person name="Futagami T."/>
            <person name="Toyoda A."/>
            <person name="Takaki Y."/>
            <person name="Nishi S."/>
            <person name="Hori S."/>
            <person name="Arai W."/>
            <person name="Tsubouchi T."/>
            <person name="Morono Y."/>
            <person name="Uchiyama I."/>
            <person name="Ito T."/>
            <person name="Fujiyama A."/>
            <person name="Inagaki F."/>
            <person name="Takami H."/>
        </authorList>
    </citation>
    <scope>NUCLEOTIDE SEQUENCE</scope>
    <source>
        <strain evidence="1">Expedition CK06-06</strain>
    </source>
</reference>
<evidence type="ECO:0000313" key="1">
    <source>
        <dbReference type="EMBL" id="GAH75363.1"/>
    </source>
</evidence>
<dbReference type="EMBL" id="BARU01027589">
    <property type="protein sequence ID" value="GAH75363.1"/>
    <property type="molecule type" value="Genomic_DNA"/>
</dbReference>
<sequence>STTIGDEEKHTIRVEAKVSALTGGTNKYVYVDDVLVWEDERPIV</sequence>
<proteinExistence type="predicted"/>
<accession>X1JZT3</accession>
<comment type="caution">
    <text evidence="1">The sequence shown here is derived from an EMBL/GenBank/DDBJ whole genome shotgun (WGS) entry which is preliminary data.</text>
</comment>
<organism evidence="1">
    <name type="scientific">marine sediment metagenome</name>
    <dbReference type="NCBI Taxonomy" id="412755"/>
    <lineage>
        <taxon>unclassified sequences</taxon>
        <taxon>metagenomes</taxon>
        <taxon>ecological metagenomes</taxon>
    </lineage>
</organism>
<name>X1JZT3_9ZZZZ</name>